<comment type="caution">
    <text evidence="1">The sequence shown here is derived from an EMBL/GenBank/DDBJ whole genome shotgun (WGS) entry which is preliminary data.</text>
</comment>
<evidence type="ECO:0000313" key="2">
    <source>
        <dbReference type="Proteomes" id="UP000220691"/>
    </source>
</evidence>
<accession>A0A9X6UC66</accession>
<sequence length="278" mass="32371">MARQPSGKKTCLKCGKEYAVSSFYSHRNPLINERFGFCKKCVKENVDLDDMDTMVDFLRTMDIPYFKSQWKVANDASTETVGTYFKNINSLKQNQEKRFKDSDDLTGRTNRAELTEIEYEDFEVTETIVKRWGRNLQKDDYMFLQEEFDRLAIAYGCDTPIQENIYKNMARTQWLANTALDDGDVGKFEKLMNTLSKQMNDANLKPVQDMGNAQDNGLNDWGSWVKKIEETEPIPEASEDLRDVDGIKKYVERWFVTQIKRVFGMIKDEDIVKLDGED</sequence>
<gene>
    <name evidence="1" type="ORF">CN553_12400</name>
</gene>
<reference evidence="1 2" key="1">
    <citation type="submission" date="2017-09" db="EMBL/GenBank/DDBJ databases">
        <title>Large-scale bioinformatics analysis of Bacillus genomes uncovers conserved roles of natural products in bacterial physiology.</title>
        <authorList>
            <consortium name="Agbiome Team Llc"/>
            <person name="Bleich R.M."/>
            <person name="Kirk G.J."/>
            <person name="Santa Maria K.C."/>
            <person name="Allen S.E."/>
            <person name="Farag S."/>
            <person name="Shank E.A."/>
            <person name="Bowers A."/>
        </authorList>
    </citation>
    <scope>NUCLEOTIDE SEQUENCE [LARGE SCALE GENOMIC DNA]</scope>
    <source>
        <strain evidence="1 2">AFS027647</strain>
    </source>
</reference>
<name>A0A9X6UC66_BACCE</name>
<protein>
    <submittedName>
        <fullName evidence="1">Uncharacterized protein</fullName>
    </submittedName>
</protein>
<dbReference type="Proteomes" id="UP000220691">
    <property type="component" value="Unassembled WGS sequence"/>
</dbReference>
<evidence type="ECO:0000313" key="1">
    <source>
        <dbReference type="EMBL" id="PEN97832.1"/>
    </source>
</evidence>
<proteinExistence type="predicted"/>
<dbReference type="AlphaFoldDB" id="A0A9X6UC66"/>
<organism evidence="1 2">
    <name type="scientific">Bacillus cereus</name>
    <dbReference type="NCBI Taxonomy" id="1396"/>
    <lineage>
        <taxon>Bacteria</taxon>
        <taxon>Bacillati</taxon>
        <taxon>Bacillota</taxon>
        <taxon>Bacilli</taxon>
        <taxon>Bacillales</taxon>
        <taxon>Bacillaceae</taxon>
        <taxon>Bacillus</taxon>
        <taxon>Bacillus cereus group</taxon>
    </lineage>
</organism>
<dbReference type="EMBL" id="NUAN01000071">
    <property type="protein sequence ID" value="PEN97832.1"/>
    <property type="molecule type" value="Genomic_DNA"/>
</dbReference>
<dbReference type="RefSeq" id="WP_016084867.1">
    <property type="nucleotide sequence ID" value="NZ_NUAN01000071.1"/>
</dbReference>